<feature type="transmembrane region" description="Helical" evidence="2">
    <location>
        <begin position="139"/>
        <end position="163"/>
    </location>
</feature>
<evidence type="ECO:0000256" key="1">
    <source>
        <dbReference type="PROSITE-ProRule" id="PRU00703"/>
    </source>
</evidence>
<sequence length="378" mass="39788">MPSFLKSFGPAVPQTTPMEAVRAGTGALIGLALCGLLVLAPTVDLQLGLYLIAPFGASSVLLFAVPNSPLAQPWSAIGGNTIAALVGVAVCLVVADPALRIALAVGLAITAMILCRAVHPPAGAVAMTAAMNPEAIAELGFRFAVTPVAIGTALLVLIAIIYARVTGRRYPFRQFDDPNPHGTGDRQPFERLGLSSAELTNILERYRQSFNLGVEDLARLIGAAQMQAATHRIDPTVAADFMSRDLVTVGPDASLADITALFAQHRFTSLPVQTADGRFLGVILQIHLIALRGSDTRGLLGKGRRRLRAEDIMDTACPRAAPSTPVAAFFHLMAESQTDAVPVIENERIVGVVTRTDLIAALAHSILAQRPVGRPLPG</sequence>
<dbReference type="EMBL" id="AAPJ01000001">
    <property type="protein sequence ID" value="EAS51894.1"/>
    <property type="molecule type" value="Genomic_DNA"/>
</dbReference>
<dbReference type="PROSITE" id="PS51371">
    <property type="entry name" value="CBS"/>
    <property type="match status" value="2"/>
</dbReference>
<keyword evidence="2" id="KW-0472">Membrane</keyword>
<dbReference type="InterPro" id="IPR058581">
    <property type="entry name" value="TM_HPP"/>
</dbReference>
<dbReference type="Gene3D" id="3.10.580.10">
    <property type="entry name" value="CBS-domain"/>
    <property type="match status" value="1"/>
</dbReference>
<dbReference type="Pfam" id="PF04982">
    <property type="entry name" value="TM_HPP"/>
    <property type="match status" value="1"/>
</dbReference>
<proteinExistence type="predicted"/>
<gene>
    <name evidence="4" type="ORF">SI859A1_02710</name>
</gene>
<evidence type="ECO:0000313" key="4">
    <source>
        <dbReference type="EMBL" id="EAS51894.1"/>
    </source>
</evidence>
<reference evidence="4 5" key="1">
    <citation type="journal article" date="2008" name="Appl. Environ. Microbiol.">
        <title>Genomic insights into Mn(II) oxidation by the marine alphaproteobacterium Aurantimonas sp. strain SI85-9A1.</title>
        <authorList>
            <person name="Dick G.J."/>
            <person name="Podell S."/>
            <person name="Johnson H.A."/>
            <person name="Rivera-Espinoza Y."/>
            <person name="Bernier-Latmani R."/>
            <person name="McCarthy J.K."/>
            <person name="Torpey J.W."/>
            <person name="Clement B.G."/>
            <person name="Gaasterland T."/>
            <person name="Tebo B.M."/>
        </authorList>
    </citation>
    <scope>NUCLEOTIDE SEQUENCE [LARGE SCALE GENOMIC DNA]</scope>
    <source>
        <strain evidence="4 5">SI85-9A1</strain>
    </source>
</reference>
<comment type="caution">
    <text evidence="4">The sequence shown here is derived from an EMBL/GenBank/DDBJ whole genome shotgun (WGS) entry which is preliminary data.</text>
</comment>
<organism evidence="4 5">
    <name type="scientific">Aurantimonas manganoxydans (strain ATCC BAA-1229 / DSM 21871 / SI85-9A1)</name>
    <dbReference type="NCBI Taxonomy" id="287752"/>
    <lineage>
        <taxon>Bacteria</taxon>
        <taxon>Pseudomonadati</taxon>
        <taxon>Pseudomonadota</taxon>
        <taxon>Alphaproteobacteria</taxon>
        <taxon>Hyphomicrobiales</taxon>
        <taxon>Aurantimonadaceae</taxon>
        <taxon>Aurantimonas</taxon>
    </lineage>
</organism>
<dbReference type="InterPro" id="IPR000644">
    <property type="entry name" value="CBS_dom"/>
</dbReference>
<dbReference type="Pfam" id="PF00571">
    <property type="entry name" value="CBS"/>
    <property type="match status" value="2"/>
</dbReference>
<evidence type="ECO:0000259" key="3">
    <source>
        <dbReference type="PROSITE" id="PS51371"/>
    </source>
</evidence>
<dbReference type="PANTHER" id="PTHR33741">
    <property type="entry name" value="TRANSMEMBRANE PROTEIN DDB_G0269096-RELATED"/>
    <property type="match status" value="1"/>
</dbReference>
<feature type="transmembrane region" description="Helical" evidence="2">
    <location>
        <begin position="71"/>
        <end position="94"/>
    </location>
</feature>
<dbReference type="InterPro" id="IPR046342">
    <property type="entry name" value="CBS_dom_sf"/>
</dbReference>
<accession>Q1YL37</accession>
<keyword evidence="2" id="KW-1133">Transmembrane helix</keyword>
<evidence type="ECO:0000313" key="5">
    <source>
        <dbReference type="Proteomes" id="UP000000321"/>
    </source>
</evidence>
<keyword evidence="2" id="KW-0812">Transmembrane</keyword>
<dbReference type="AlphaFoldDB" id="Q1YL37"/>
<feature type="domain" description="CBS" evidence="3">
    <location>
        <begin position="242"/>
        <end position="299"/>
    </location>
</feature>
<feature type="transmembrane region" description="Helical" evidence="2">
    <location>
        <begin position="20"/>
        <end position="40"/>
    </location>
</feature>
<dbReference type="InterPro" id="IPR007065">
    <property type="entry name" value="HPP"/>
</dbReference>
<dbReference type="HOGENOM" id="CLU_040397_1_1_5"/>
<name>Q1YL37_AURMS</name>
<dbReference type="SUPFAM" id="SSF54631">
    <property type="entry name" value="CBS-domain pair"/>
    <property type="match status" value="1"/>
</dbReference>
<keyword evidence="5" id="KW-1185">Reference proteome</keyword>
<feature type="domain" description="CBS" evidence="3">
    <location>
        <begin position="313"/>
        <end position="369"/>
    </location>
</feature>
<dbReference type="SMART" id="SM00116">
    <property type="entry name" value="CBS"/>
    <property type="match status" value="2"/>
</dbReference>
<feature type="transmembrane region" description="Helical" evidence="2">
    <location>
        <begin position="101"/>
        <end position="119"/>
    </location>
</feature>
<dbReference type="RefSeq" id="WP_009210532.1">
    <property type="nucleotide sequence ID" value="NZ_BBWP01000002.1"/>
</dbReference>
<keyword evidence="1" id="KW-0129">CBS domain</keyword>
<dbReference type="Proteomes" id="UP000000321">
    <property type="component" value="Unassembled WGS sequence"/>
</dbReference>
<protein>
    <submittedName>
        <fullName evidence="4">Conserved hypothetical membrane protein with HPP, CBS domains</fullName>
    </submittedName>
</protein>
<dbReference type="OrthoDB" id="9811720at2"/>
<dbReference type="PANTHER" id="PTHR33741:SF5">
    <property type="entry name" value="TRANSMEMBRANE PROTEIN DDB_G0269096-RELATED"/>
    <property type="match status" value="1"/>
</dbReference>
<dbReference type="BioCyc" id="AURANTIMONAS:SI859A1_02710-MONOMER"/>
<evidence type="ECO:0000256" key="2">
    <source>
        <dbReference type="SAM" id="Phobius"/>
    </source>
</evidence>
<feature type="transmembrane region" description="Helical" evidence="2">
    <location>
        <begin position="47"/>
        <end position="65"/>
    </location>
</feature>